<reference evidence="2" key="1">
    <citation type="submission" date="2015-12" db="EMBL/GenBank/DDBJ databases">
        <title>Update maize B73 reference genome by single molecule sequencing technologies.</title>
        <authorList>
            <consortium name="Maize Genome Sequencing Project"/>
            <person name="Ware D."/>
        </authorList>
    </citation>
    <scope>NUCLEOTIDE SEQUENCE [LARGE SCALE GENOMIC DNA]</scope>
    <source>
        <tissue evidence="2">Seedling</tissue>
    </source>
</reference>
<dbReference type="GO" id="GO:0003899">
    <property type="term" value="F:DNA-directed RNA polymerase activity"/>
    <property type="evidence" value="ECO:0007669"/>
    <property type="project" value="InterPro"/>
</dbReference>
<feature type="compositionally biased region" description="Basic and acidic residues" evidence="1">
    <location>
        <begin position="161"/>
        <end position="184"/>
    </location>
</feature>
<dbReference type="InterPro" id="IPR024075">
    <property type="entry name" value="DNA-dir_RNA_pol_helix_hairp_sf"/>
</dbReference>
<dbReference type="InterPro" id="IPR002092">
    <property type="entry name" value="DNA-dir_Rpol_phage-type"/>
</dbReference>
<keyword evidence="2" id="KW-0804">Transcription</keyword>
<gene>
    <name evidence="2" type="ORF">ZEAMMB73_Zm00001d043100</name>
</gene>
<dbReference type="SMR" id="A0A1D6N8Y0"/>
<feature type="region of interest" description="Disordered" evidence="1">
    <location>
        <begin position="157"/>
        <end position="184"/>
    </location>
</feature>
<evidence type="ECO:0000256" key="1">
    <source>
        <dbReference type="SAM" id="MobiDB-lite"/>
    </source>
</evidence>
<dbReference type="GO" id="GO:0003677">
    <property type="term" value="F:DNA binding"/>
    <property type="evidence" value="ECO:0007669"/>
    <property type="project" value="InterPro"/>
</dbReference>
<protein>
    <submittedName>
        <fullName evidence="2">DNA-directed RNA polymerase 3 chloroplastic</fullName>
    </submittedName>
</protein>
<evidence type="ECO:0000313" key="2">
    <source>
        <dbReference type="EMBL" id="ONM37001.1"/>
    </source>
</evidence>
<dbReference type="GO" id="GO:0006351">
    <property type="term" value="P:DNA-templated transcription"/>
    <property type="evidence" value="ECO:0007669"/>
    <property type="project" value="InterPro"/>
</dbReference>
<name>A0A1D6N8Y0_MAIZE</name>
<sequence>MFEMFNVPGLYIAVQPILALAAGYTTTKVSHRSLALHFCIGIGGTVSHREYQIELLLNSAFVQPPADQTPDSSPPAFKHVLRQPIIENGRLKKKHWVIDHLVHEGFESTARHVDIPYLPMLVPLKKWKGVNRRVHDVVETIWSQGGGIAGLVDKANIPLPERPESEDPDEMQKWKYQHKEGKEN</sequence>
<dbReference type="STRING" id="4577.A0A1D6N8Y0"/>
<dbReference type="InterPro" id="IPR043502">
    <property type="entry name" value="DNA/RNA_pol_sf"/>
</dbReference>
<proteinExistence type="predicted"/>
<dbReference type="ExpressionAtlas" id="A0A1D6N8Y0">
    <property type="expression patterns" value="baseline and differential"/>
</dbReference>
<accession>A0A1D6N8Y0</accession>
<dbReference type="AlphaFoldDB" id="A0A1D6N8Y0"/>
<dbReference type="PANTHER" id="PTHR10102">
    <property type="entry name" value="DNA-DIRECTED RNA POLYMERASE, MITOCHONDRIAL"/>
    <property type="match status" value="1"/>
</dbReference>
<dbReference type="InParanoid" id="A0A1D6N8Y0"/>
<dbReference type="EMBL" id="CM007649">
    <property type="protein sequence ID" value="ONM37001.1"/>
    <property type="molecule type" value="Genomic_DNA"/>
</dbReference>
<keyword evidence="2" id="KW-0240">DNA-directed RNA polymerase</keyword>
<dbReference type="Gene3D" id="3.30.420.40">
    <property type="match status" value="1"/>
</dbReference>
<dbReference type="Gene3D" id="1.10.287.260">
    <property type="match status" value="1"/>
</dbReference>
<dbReference type="SUPFAM" id="SSF56672">
    <property type="entry name" value="DNA/RNA polymerases"/>
    <property type="match status" value="1"/>
</dbReference>
<organism evidence="2">
    <name type="scientific">Zea mays</name>
    <name type="common">Maize</name>
    <dbReference type="NCBI Taxonomy" id="4577"/>
    <lineage>
        <taxon>Eukaryota</taxon>
        <taxon>Viridiplantae</taxon>
        <taxon>Streptophyta</taxon>
        <taxon>Embryophyta</taxon>
        <taxon>Tracheophyta</taxon>
        <taxon>Spermatophyta</taxon>
        <taxon>Magnoliopsida</taxon>
        <taxon>Liliopsida</taxon>
        <taxon>Poales</taxon>
        <taxon>Poaceae</taxon>
        <taxon>PACMAD clade</taxon>
        <taxon>Panicoideae</taxon>
        <taxon>Andropogonodae</taxon>
        <taxon>Andropogoneae</taxon>
        <taxon>Tripsacinae</taxon>
        <taxon>Zea</taxon>
    </lineage>
</organism>
<dbReference type="GO" id="GO:0000428">
    <property type="term" value="C:DNA-directed RNA polymerase complex"/>
    <property type="evidence" value="ECO:0007669"/>
    <property type="project" value="UniProtKB-KW"/>
</dbReference>
<dbReference type="PANTHER" id="PTHR10102:SF1">
    <property type="entry name" value="DNA-DIRECTED RNA POLYMERASE 3, CHLOROPLASTIC"/>
    <property type="match status" value="1"/>
</dbReference>